<evidence type="ECO:0000313" key="2">
    <source>
        <dbReference type="EMBL" id="GBO88693.1"/>
    </source>
</evidence>
<proteinExistence type="predicted"/>
<dbReference type="EMBL" id="BGZI01000015">
    <property type="protein sequence ID" value="GBO88693.1"/>
    <property type="molecule type" value="Genomic_DNA"/>
</dbReference>
<keyword evidence="1" id="KW-1133">Transmembrane helix</keyword>
<accession>A0A5M3Q0I5</accession>
<protein>
    <recommendedName>
        <fullName evidence="4">Conjugal transfer protein</fullName>
    </recommendedName>
</protein>
<keyword evidence="1" id="KW-0472">Membrane</keyword>
<sequence>MDDIDSYVAHSRKKRLFLGLPFSAMTPIVLCFFLPWFLGWVSVVAMLVWVLFLKYTDSKGYSFFGYYRRKLRRWAGGYTARPRTHINIDY</sequence>
<evidence type="ECO:0000313" key="3">
    <source>
        <dbReference type="Proteomes" id="UP000387223"/>
    </source>
</evidence>
<reference evidence="2 3" key="1">
    <citation type="journal article" date="2019" name="J. Gen. Appl. Microbiol.">
        <title>Aerobic degradation of cis-dichloroethene by the marine bacterium Marinobacter salsuginis strain 5N-3.</title>
        <authorList>
            <person name="Inoue Y."/>
            <person name="Fukunaga Y."/>
            <person name="Katsumata H."/>
            <person name="Ohji S."/>
            <person name="Hosoyama A."/>
            <person name="Mori K."/>
            <person name="Ando K."/>
        </authorList>
    </citation>
    <scope>NUCLEOTIDE SEQUENCE [LARGE SCALE GENOMIC DNA]</scope>
    <source>
        <strain evidence="2 3">NBRC 109114</strain>
    </source>
</reference>
<evidence type="ECO:0008006" key="4">
    <source>
        <dbReference type="Google" id="ProtNLM"/>
    </source>
</evidence>
<dbReference type="Proteomes" id="UP000387223">
    <property type="component" value="Unassembled WGS sequence"/>
</dbReference>
<evidence type="ECO:0000256" key="1">
    <source>
        <dbReference type="SAM" id="Phobius"/>
    </source>
</evidence>
<organism evidence="2 3">
    <name type="scientific">Marinobacter salsuginis</name>
    <dbReference type="NCBI Taxonomy" id="418719"/>
    <lineage>
        <taxon>Bacteria</taxon>
        <taxon>Pseudomonadati</taxon>
        <taxon>Pseudomonadota</taxon>
        <taxon>Gammaproteobacteria</taxon>
        <taxon>Pseudomonadales</taxon>
        <taxon>Marinobacteraceae</taxon>
        <taxon>Marinobacter</taxon>
    </lineage>
</organism>
<keyword evidence="1" id="KW-0812">Transmembrane</keyword>
<comment type="caution">
    <text evidence="2">The sequence shown here is derived from an EMBL/GenBank/DDBJ whole genome shotgun (WGS) entry which is preliminary data.</text>
</comment>
<dbReference type="AlphaFoldDB" id="A0A5M3Q0I5"/>
<name>A0A5M3Q0I5_9GAMM</name>
<gene>
    <name evidence="2" type="ORF">MSSD14B_23610</name>
</gene>
<feature type="transmembrane region" description="Helical" evidence="1">
    <location>
        <begin position="20"/>
        <end position="53"/>
    </location>
</feature>